<protein>
    <recommendedName>
        <fullName evidence="4">Secreted protein</fullName>
    </recommendedName>
</protein>
<name>A0A7W3V2I0_9GAMM</name>
<comment type="caution">
    <text evidence="2">The sequence shown here is derived from an EMBL/GenBank/DDBJ whole genome shotgun (WGS) entry which is preliminary data.</text>
</comment>
<evidence type="ECO:0008006" key="4">
    <source>
        <dbReference type="Google" id="ProtNLM"/>
    </source>
</evidence>
<dbReference type="AlphaFoldDB" id="A0A7W3V2I0"/>
<reference evidence="2 3" key="1">
    <citation type="submission" date="2020-08" db="EMBL/GenBank/DDBJ databases">
        <title>Stenotrophomonas sp. W1S232.</title>
        <authorList>
            <person name="Deng Y."/>
        </authorList>
    </citation>
    <scope>NUCLEOTIDE SEQUENCE [LARGE SCALE GENOMIC DNA]</scope>
    <source>
        <strain evidence="2 3">W1S232</strain>
    </source>
</reference>
<dbReference type="RefSeq" id="WP_182622809.1">
    <property type="nucleotide sequence ID" value="NZ_JACIUV010000005.1"/>
</dbReference>
<evidence type="ECO:0000313" key="3">
    <source>
        <dbReference type="Proteomes" id="UP000550609"/>
    </source>
</evidence>
<feature type="chain" id="PRO_5030657203" description="Secreted protein" evidence="1">
    <location>
        <begin position="23"/>
        <end position="171"/>
    </location>
</feature>
<dbReference type="Proteomes" id="UP000550609">
    <property type="component" value="Unassembled WGS sequence"/>
</dbReference>
<proteinExistence type="predicted"/>
<feature type="signal peptide" evidence="1">
    <location>
        <begin position="1"/>
        <end position="22"/>
    </location>
</feature>
<evidence type="ECO:0000256" key="1">
    <source>
        <dbReference type="SAM" id="SignalP"/>
    </source>
</evidence>
<keyword evidence="1" id="KW-0732">Signal</keyword>
<sequence length="171" mass="19292">MRVNPCLTLLMISTLLLAPALAAPPDTGRQRPPSRSQADGVWHTLRQIPEACARLQGRFTGQPERPYQLQAVAGSTHCRRRAVLLPLQQGGEDPGQGWMLDERIMVPSAACPGLAVELRLWRRQPADTSRPRDAQGRERIYLQQAREQWARQRLAGLPQWLAYWQLQGRCG</sequence>
<dbReference type="EMBL" id="JACIUV010000005">
    <property type="protein sequence ID" value="MBB1117852.1"/>
    <property type="molecule type" value="Genomic_DNA"/>
</dbReference>
<accession>A0A7W3V2I0</accession>
<gene>
    <name evidence="2" type="ORF">H4O09_12400</name>
</gene>
<evidence type="ECO:0000313" key="2">
    <source>
        <dbReference type="EMBL" id="MBB1117852.1"/>
    </source>
</evidence>
<organism evidence="2 3">
    <name type="scientific">Stenotrophomonas koreensis</name>
    <dbReference type="NCBI Taxonomy" id="266128"/>
    <lineage>
        <taxon>Bacteria</taxon>
        <taxon>Pseudomonadati</taxon>
        <taxon>Pseudomonadota</taxon>
        <taxon>Gammaproteobacteria</taxon>
        <taxon>Lysobacterales</taxon>
        <taxon>Lysobacteraceae</taxon>
        <taxon>Stenotrophomonas</taxon>
    </lineage>
</organism>